<protein>
    <submittedName>
        <fullName evidence="12">Probable D-alanyl-D-alanine carboxypeptidase protein</fullName>
        <ecNumber evidence="12">3.4.16.4</ecNumber>
    </submittedName>
</protein>
<gene>
    <name evidence="12" type="ordered locus">RHE_CH02344</name>
</gene>
<dbReference type="InterPro" id="IPR012338">
    <property type="entry name" value="Beta-lactam/transpept-like"/>
</dbReference>
<dbReference type="GO" id="GO:0008360">
    <property type="term" value="P:regulation of cell shape"/>
    <property type="evidence" value="ECO:0007669"/>
    <property type="project" value="UniProtKB-KW"/>
</dbReference>
<dbReference type="GO" id="GO:0009002">
    <property type="term" value="F:serine-type D-Ala-D-Ala carboxypeptidase activity"/>
    <property type="evidence" value="ECO:0007669"/>
    <property type="project" value="UniProtKB-EC"/>
</dbReference>
<dbReference type="PANTHER" id="PTHR21581">
    <property type="entry name" value="D-ALANYL-D-ALANINE CARBOXYPEPTIDASE"/>
    <property type="match status" value="1"/>
</dbReference>
<reference evidence="12 13" key="1">
    <citation type="journal article" date="2006" name="Proc. Natl. Acad. Sci. U.S.A.">
        <title>The partitioned Rhizobium etli genome: genetic and metabolic redundancy in seven interacting replicons.</title>
        <authorList>
            <person name="Gonzalez V."/>
            <person name="Santamaria R.I."/>
            <person name="Bustos P."/>
            <person name="Hernandez-Gonzalez I."/>
            <person name="Medrano-Soto A."/>
            <person name="Moreno-Hagelsieb G."/>
            <person name="Janga S.C."/>
            <person name="Ramirez M.A."/>
            <person name="Jimenez-Jacinto V."/>
            <person name="Collado-Vides J."/>
            <person name="Davila G."/>
        </authorList>
    </citation>
    <scope>NUCLEOTIDE SEQUENCE [LARGE SCALE GENOMIC DNA]</scope>
    <source>
        <strain evidence="13">ATCC 51251 / DSM 11541 / JCM 21823 / NBRC 15573 / CFN 42</strain>
    </source>
</reference>
<feature type="compositionally biased region" description="Low complexity" evidence="10">
    <location>
        <begin position="326"/>
        <end position="339"/>
    </location>
</feature>
<evidence type="ECO:0000259" key="11">
    <source>
        <dbReference type="Pfam" id="PF00768"/>
    </source>
</evidence>
<dbReference type="eggNOG" id="COG1686">
    <property type="taxonomic scope" value="Bacteria"/>
</dbReference>
<feature type="region of interest" description="Disordered" evidence="10">
    <location>
        <begin position="323"/>
        <end position="354"/>
    </location>
</feature>
<keyword evidence="6" id="KW-0961">Cell wall biogenesis/degradation</keyword>
<accession>Q2K7R2</accession>
<dbReference type="SUPFAM" id="SSF56601">
    <property type="entry name" value="beta-lactamase/transpeptidase-like"/>
    <property type="match status" value="1"/>
</dbReference>
<dbReference type="EMBL" id="CP000133">
    <property type="protein sequence ID" value="ABC91124.1"/>
    <property type="molecule type" value="Genomic_DNA"/>
</dbReference>
<sequence>MLMTNFLCALARPCQNRRPRGESSQLWIEGFCCRLSFISSQTFSIGLRLAKGSPSRLETETITPMTKTSRLRATALSSALLMCAFAQAEAGQASFVVDAQSGQVLEASNQDDLNYPASLTKMMTLYLAFEALHEGRLTWDQKLTMSENAESKEPFKLAIGAGRQVTLREAVESIIVLSANDSAVAIAEQLGGSEQTFARTMTDKAHQLGMKDTVFKNPSGLPDPEQVTTARDMATLGVSLMRDFPEEFKLFSMRGFKFRGMKFRGHNNLMYRYDGVDGIKTGYTDASGYNVVTSALKDGRRLVGVVMGEKTASLRDDRMASLLDGALPSPSTATASTTPGKQPGATMTDAQPTK</sequence>
<evidence type="ECO:0000256" key="7">
    <source>
        <dbReference type="PIRSR" id="PIRSR618044-1"/>
    </source>
</evidence>
<name>Q2K7R2_RHIEC</name>
<dbReference type="InterPro" id="IPR001967">
    <property type="entry name" value="Peptidase_S11_N"/>
</dbReference>
<dbReference type="AlphaFoldDB" id="Q2K7R2"/>
<dbReference type="Pfam" id="PF00768">
    <property type="entry name" value="Peptidase_S11"/>
    <property type="match status" value="1"/>
</dbReference>
<feature type="active site" description="Acyl-ester intermediate" evidence="7">
    <location>
        <position position="118"/>
    </location>
</feature>
<proteinExistence type="inferred from homology"/>
<evidence type="ECO:0000313" key="13">
    <source>
        <dbReference type="Proteomes" id="UP000001936"/>
    </source>
</evidence>
<organism evidence="12 13">
    <name type="scientific">Rhizobium etli (strain ATCC 51251 / DSM 11541 / JCM 21823 / NBRC 15573 / CFN 42)</name>
    <dbReference type="NCBI Taxonomy" id="347834"/>
    <lineage>
        <taxon>Bacteria</taxon>
        <taxon>Pseudomonadati</taxon>
        <taxon>Pseudomonadota</taxon>
        <taxon>Alphaproteobacteria</taxon>
        <taxon>Hyphomicrobiales</taxon>
        <taxon>Rhizobiaceae</taxon>
        <taxon>Rhizobium/Agrobacterium group</taxon>
        <taxon>Rhizobium</taxon>
    </lineage>
</organism>
<evidence type="ECO:0000256" key="6">
    <source>
        <dbReference type="ARBA" id="ARBA00023316"/>
    </source>
</evidence>
<evidence type="ECO:0000256" key="2">
    <source>
        <dbReference type="ARBA" id="ARBA00022729"/>
    </source>
</evidence>
<dbReference type="Proteomes" id="UP000001936">
    <property type="component" value="Chromosome"/>
</dbReference>
<dbReference type="PANTHER" id="PTHR21581:SF6">
    <property type="entry name" value="TRAFFICKING PROTEIN PARTICLE COMPLEX SUBUNIT 12"/>
    <property type="match status" value="1"/>
</dbReference>
<dbReference type="EC" id="3.4.16.4" evidence="12"/>
<evidence type="ECO:0000256" key="8">
    <source>
        <dbReference type="PIRSR" id="PIRSR618044-2"/>
    </source>
</evidence>
<keyword evidence="2" id="KW-0732">Signal</keyword>
<dbReference type="GO" id="GO:0009252">
    <property type="term" value="P:peptidoglycan biosynthetic process"/>
    <property type="evidence" value="ECO:0007669"/>
    <property type="project" value="UniProtKB-KW"/>
</dbReference>
<evidence type="ECO:0000256" key="10">
    <source>
        <dbReference type="SAM" id="MobiDB-lite"/>
    </source>
</evidence>
<keyword evidence="5" id="KW-0573">Peptidoglycan synthesis</keyword>
<evidence type="ECO:0000313" key="12">
    <source>
        <dbReference type="EMBL" id="ABC91124.1"/>
    </source>
</evidence>
<feature type="active site" description="Proton acceptor" evidence="7">
    <location>
        <position position="121"/>
    </location>
</feature>
<dbReference type="GO" id="GO:0006508">
    <property type="term" value="P:proteolysis"/>
    <property type="evidence" value="ECO:0007669"/>
    <property type="project" value="InterPro"/>
</dbReference>
<evidence type="ECO:0000256" key="3">
    <source>
        <dbReference type="ARBA" id="ARBA00022801"/>
    </source>
</evidence>
<evidence type="ECO:0000256" key="4">
    <source>
        <dbReference type="ARBA" id="ARBA00022960"/>
    </source>
</evidence>
<keyword evidence="12" id="KW-0121">Carboxypeptidase</keyword>
<dbReference type="InterPro" id="IPR018044">
    <property type="entry name" value="Peptidase_S11"/>
</dbReference>
<comment type="similarity">
    <text evidence="1 9">Belongs to the peptidase S11 family.</text>
</comment>
<keyword evidence="3 12" id="KW-0378">Hydrolase</keyword>
<feature type="active site" evidence="7">
    <location>
        <position position="178"/>
    </location>
</feature>
<feature type="domain" description="Peptidase S11 D-alanyl-D-alanine carboxypeptidase A N-terminal" evidence="11">
    <location>
        <begin position="91"/>
        <end position="311"/>
    </location>
</feature>
<keyword evidence="13" id="KW-1185">Reference proteome</keyword>
<keyword evidence="4" id="KW-0133">Cell shape</keyword>
<keyword evidence="12" id="KW-0645">Protease</keyword>
<dbReference type="HOGENOM" id="CLU_027070_1_2_5"/>
<evidence type="ECO:0000256" key="1">
    <source>
        <dbReference type="ARBA" id="ARBA00007164"/>
    </source>
</evidence>
<evidence type="ECO:0000256" key="9">
    <source>
        <dbReference type="RuleBase" id="RU004016"/>
    </source>
</evidence>
<dbReference type="KEGG" id="ret:RHE_CH02344"/>
<dbReference type="PRINTS" id="PR00725">
    <property type="entry name" value="DADACBPTASE1"/>
</dbReference>
<dbReference type="Gene3D" id="3.40.710.10">
    <property type="entry name" value="DD-peptidase/beta-lactamase superfamily"/>
    <property type="match status" value="1"/>
</dbReference>
<feature type="binding site" evidence="8">
    <location>
        <position position="280"/>
    </location>
    <ligand>
        <name>substrate</name>
    </ligand>
</feature>
<evidence type="ECO:0000256" key="5">
    <source>
        <dbReference type="ARBA" id="ARBA00022984"/>
    </source>
</evidence>
<dbReference type="GO" id="GO:0071555">
    <property type="term" value="P:cell wall organization"/>
    <property type="evidence" value="ECO:0007669"/>
    <property type="project" value="UniProtKB-KW"/>
</dbReference>